<dbReference type="GO" id="GO:0006633">
    <property type="term" value="P:fatty acid biosynthetic process"/>
    <property type="evidence" value="ECO:0007669"/>
    <property type="project" value="TreeGrafter"/>
</dbReference>
<dbReference type="Pfam" id="PF13561">
    <property type="entry name" value="adh_short_C2"/>
    <property type="match status" value="1"/>
</dbReference>
<reference evidence="5" key="1">
    <citation type="journal article" date="2013" name="Genome Announc.">
        <title>Draft genome sequence of the grapevine dieback fungus Eutypa lata UCR-EL1.</title>
        <authorList>
            <person name="Blanco-Ulate B."/>
            <person name="Rolshausen P.E."/>
            <person name="Cantu D."/>
        </authorList>
    </citation>
    <scope>NUCLEOTIDE SEQUENCE [LARGE SCALE GENOMIC DNA]</scope>
    <source>
        <strain evidence="5">UCR-EL1</strain>
    </source>
</reference>
<organism evidence="4 5">
    <name type="scientific">Eutypa lata (strain UCR-EL1)</name>
    <name type="common">Grapevine dieback disease fungus</name>
    <name type="synonym">Eutypa armeniacae</name>
    <dbReference type="NCBI Taxonomy" id="1287681"/>
    <lineage>
        <taxon>Eukaryota</taxon>
        <taxon>Fungi</taxon>
        <taxon>Dikarya</taxon>
        <taxon>Ascomycota</taxon>
        <taxon>Pezizomycotina</taxon>
        <taxon>Sordariomycetes</taxon>
        <taxon>Xylariomycetidae</taxon>
        <taxon>Xylariales</taxon>
        <taxon>Diatrypaceae</taxon>
        <taxon>Eutypa</taxon>
    </lineage>
</organism>
<dbReference type="GO" id="GO:0048038">
    <property type="term" value="F:quinone binding"/>
    <property type="evidence" value="ECO:0007669"/>
    <property type="project" value="TreeGrafter"/>
</dbReference>
<dbReference type="AlphaFoldDB" id="M7TJX0"/>
<dbReference type="FunFam" id="3.40.50.720:FF:000173">
    <property type="entry name" value="3-oxoacyl-[acyl-carrier protein] reductase"/>
    <property type="match status" value="1"/>
</dbReference>
<evidence type="ECO:0000256" key="1">
    <source>
        <dbReference type="ARBA" id="ARBA00006484"/>
    </source>
</evidence>
<dbReference type="KEGG" id="ela:UCREL1_5994"/>
<dbReference type="EMBL" id="KB706542">
    <property type="protein sequence ID" value="EMR67020.1"/>
    <property type="molecule type" value="Genomic_DNA"/>
</dbReference>
<keyword evidence="3" id="KW-0560">Oxidoreductase</keyword>
<dbReference type="InterPro" id="IPR036291">
    <property type="entry name" value="NAD(P)-bd_dom_sf"/>
</dbReference>
<evidence type="ECO:0000256" key="2">
    <source>
        <dbReference type="ARBA" id="ARBA00022857"/>
    </source>
</evidence>
<evidence type="ECO:0000256" key="3">
    <source>
        <dbReference type="ARBA" id="ARBA00023002"/>
    </source>
</evidence>
<dbReference type="PANTHER" id="PTHR42760:SF133">
    <property type="entry name" value="3-OXOACYL-[ACYL-CARRIER-PROTEIN] REDUCTASE"/>
    <property type="match status" value="1"/>
</dbReference>
<dbReference type="SUPFAM" id="SSF51735">
    <property type="entry name" value="NAD(P)-binding Rossmann-fold domains"/>
    <property type="match status" value="1"/>
</dbReference>
<dbReference type="OMA" id="TCMITGG"/>
<dbReference type="Proteomes" id="UP000012174">
    <property type="component" value="Unassembled WGS sequence"/>
</dbReference>
<dbReference type="PROSITE" id="PS00061">
    <property type="entry name" value="ADH_SHORT"/>
    <property type="match status" value="1"/>
</dbReference>
<gene>
    <name evidence="4" type="ORF">UCREL1_5994</name>
</gene>
<dbReference type="PRINTS" id="PR00081">
    <property type="entry name" value="GDHRDH"/>
</dbReference>
<sequence>MNNRVLLGKRCVITGGSRGIGLAIAELFAAQGATCTLVGRNEAALSQAAARLRLTTATTTGGIRRSEDNDNDDHDHSTFAMDISNYSSWETLVARTKRGKTDILVNAAGMSQNSYLFRTGLADMRQILNVNLLGTTLGCQAFIPKMMKQKEGCIINVASLLATHAGRGASVYAASKAGIVGLTRSLAWEVGRFGIRANVLLPGYIETDMTKGMNDKGELSALIPMGRLGFVEEVADAALFLARNSYAHNCVLNIDGGLSGT</sequence>
<evidence type="ECO:0000313" key="5">
    <source>
        <dbReference type="Proteomes" id="UP000012174"/>
    </source>
</evidence>
<dbReference type="OrthoDB" id="47007at2759"/>
<dbReference type="CDD" id="cd05233">
    <property type="entry name" value="SDR_c"/>
    <property type="match status" value="1"/>
</dbReference>
<dbReference type="eggNOG" id="KOG1200">
    <property type="taxonomic scope" value="Eukaryota"/>
</dbReference>
<keyword evidence="2" id="KW-0521">NADP</keyword>
<dbReference type="InterPro" id="IPR020904">
    <property type="entry name" value="Sc_DH/Rdtase_CS"/>
</dbReference>
<dbReference type="HOGENOM" id="CLU_010194_1_3_1"/>
<protein>
    <submittedName>
        <fullName evidence="4">Putative 3-oxoacyl-(Acyl-carrier-protein) reductase protein</fullName>
    </submittedName>
</protein>
<proteinExistence type="inferred from homology"/>
<comment type="similarity">
    <text evidence="1">Belongs to the short-chain dehydrogenases/reductases (SDR) family.</text>
</comment>
<dbReference type="Gene3D" id="3.40.50.720">
    <property type="entry name" value="NAD(P)-binding Rossmann-like Domain"/>
    <property type="match status" value="1"/>
</dbReference>
<keyword evidence="5" id="KW-1185">Reference proteome</keyword>
<dbReference type="InterPro" id="IPR002347">
    <property type="entry name" value="SDR_fam"/>
</dbReference>
<dbReference type="STRING" id="1287681.M7TJX0"/>
<dbReference type="PRINTS" id="PR00080">
    <property type="entry name" value="SDRFAMILY"/>
</dbReference>
<evidence type="ECO:0000313" key="4">
    <source>
        <dbReference type="EMBL" id="EMR67020.1"/>
    </source>
</evidence>
<accession>M7TJX0</accession>
<name>M7TJX0_EUTLA</name>
<dbReference type="GO" id="GO:0016616">
    <property type="term" value="F:oxidoreductase activity, acting on the CH-OH group of donors, NAD or NADP as acceptor"/>
    <property type="evidence" value="ECO:0007669"/>
    <property type="project" value="TreeGrafter"/>
</dbReference>
<dbReference type="PANTHER" id="PTHR42760">
    <property type="entry name" value="SHORT-CHAIN DEHYDROGENASES/REDUCTASES FAMILY MEMBER"/>
    <property type="match status" value="1"/>
</dbReference>